<accession>A0ABQ3QGA6</accession>
<comment type="similarity">
    <text evidence="11">Belongs to the ApbE family.</text>
</comment>
<evidence type="ECO:0000256" key="5">
    <source>
        <dbReference type="ARBA" id="ARBA00022679"/>
    </source>
</evidence>
<dbReference type="GO" id="GO:0016740">
    <property type="term" value="F:transferase activity"/>
    <property type="evidence" value="ECO:0007669"/>
    <property type="project" value="UniProtKB-KW"/>
</dbReference>
<proteinExistence type="inferred from homology"/>
<feature type="region of interest" description="Disordered" evidence="12">
    <location>
        <begin position="1"/>
        <end position="26"/>
    </location>
</feature>
<evidence type="ECO:0000256" key="8">
    <source>
        <dbReference type="ARBA" id="ARBA00022842"/>
    </source>
</evidence>
<name>A0ABQ3QGA6_9ACTN</name>
<dbReference type="EMBL" id="BNDY01000002">
    <property type="protein sequence ID" value="GHI36287.1"/>
    <property type="molecule type" value="Genomic_DNA"/>
</dbReference>
<dbReference type="Pfam" id="PF02424">
    <property type="entry name" value="ApbE"/>
    <property type="match status" value="2"/>
</dbReference>
<evidence type="ECO:0000313" key="13">
    <source>
        <dbReference type="EMBL" id="GHI36287.1"/>
    </source>
</evidence>
<evidence type="ECO:0000256" key="1">
    <source>
        <dbReference type="ARBA" id="ARBA00001946"/>
    </source>
</evidence>
<keyword evidence="6 11" id="KW-0479">Metal-binding</keyword>
<evidence type="ECO:0000256" key="2">
    <source>
        <dbReference type="ARBA" id="ARBA00011955"/>
    </source>
</evidence>
<keyword evidence="8 11" id="KW-0460">Magnesium</keyword>
<reference evidence="13" key="1">
    <citation type="submission" date="2024-05" db="EMBL/GenBank/DDBJ databases">
        <title>Whole genome shotgun sequence of Streptomyces violascens NBRC 12920.</title>
        <authorList>
            <person name="Komaki H."/>
            <person name="Tamura T."/>
        </authorList>
    </citation>
    <scope>NUCLEOTIDE SEQUENCE</scope>
    <source>
        <strain evidence="13">NBRC 12920</strain>
    </source>
</reference>
<sequence>MHDVTRAAAGPHSTVPAGGSQPPRAADGLRHAEHVMGTVFSFDIRDRPTPEVRDALAEAVAWLHHVDAVFSTYRRDSAISRMARGHMGVSDRPSEVADVLTRCEKAAAATDGWFSHTPGGRLDPSGLVKGWATERASQILYDAGARNTCVNGGGDLQLRGEAAPGSAWRIGIAHPLHPGQLLTVVTGRDLAVATSGTAERGHHILDPHTGLPAMGLVSVTVTGRHLTEVDAYATALFAMGDAPARTWTRAHSAYETLLVTSAGDVWQSEHFPAARHDNPPTCHGG</sequence>
<keyword evidence="14" id="KW-1185">Reference proteome</keyword>
<keyword evidence="4 11" id="KW-0285">Flavoprotein</keyword>
<keyword evidence="7 11" id="KW-0274">FAD</keyword>
<dbReference type="PIRSF" id="PIRSF006268">
    <property type="entry name" value="ApbE"/>
    <property type="match status" value="1"/>
</dbReference>
<evidence type="ECO:0000256" key="11">
    <source>
        <dbReference type="PIRNR" id="PIRNR006268"/>
    </source>
</evidence>
<protein>
    <recommendedName>
        <fullName evidence="3 11">FAD:protein FMN transferase</fullName>
        <ecNumber evidence="2 11">2.7.1.180</ecNumber>
    </recommendedName>
    <alternativeName>
        <fullName evidence="9 11">Flavin transferase</fullName>
    </alternativeName>
</protein>
<dbReference type="Gene3D" id="3.10.520.10">
    <property type="entry name" value="ApbE-like domains"/>
    <property type="match status" value="2"/>
</dbReference>
<dbReference type="InterPro" id="IPR003374">
    <property type="entry name" value="ApbE-like_sf"/>
</dbReference>
<dbReference type="PANTHER" id="PTHR30040">
    <property type="entry name" value="THIAMINE BIOSYNTHESIS LIPOPROTEIN APBE"/>
    <property type="match status" value="1"/>
</dbReference>
<evidence type="ECO:0000256" key="6">
    <source>
        <dbReference type="ARBA" id="ARBA00022723"/>
    </source>
</evidence>
<dbReference type="PANTHER" id="PTHR30040:SF2">
    <property type="entry name" value="FAD:PROTEIN FMN TRANSFERASE"/>
    <property type="match status" value="1"/>
</dbReference>
<evidence type="ECO:0000256" key="9">
    <source>
        <dbReference type="ARBA" id="ARBA00031306"/>
    </source>
</evidence>
<comment type="cofactor">
    <cofactor evidence="1">
        <name>Mg(2+)</name>
        <dbReference type="ChEBI" id="CHEBI:18420"/>
    </cofactor>
</comment>
<dbReference type="Proteomes" id="UP001050808">
    <property type="component" value="Unassembled WGS sequence"/>
</dbReference>
<gene>
    <name evidence="13" type="ORF">Sviol_06950</name>
</gene>
<evidence type="ECO:0000256" key="10">
    <source>
        <dbReference type="ARBA" id="ARBA00048540"/>
    </source>
</evidence>
<evidence type="ECO:0000313" key="14">
    <source>
        <dbReference type="Proteomes" id="UP001050808"/>
    </source>
</evidence>
<comment type="catalytic activity">
    <reaction evidence="10 11">
        <text>L-threonyl-[protein] + FAD = FMN-L-threonyl-[protein] + AMP + H(+)</text>
        <dbReference type="Rhea" id="RHEA:36847"/>
        <dbReference type="Rhea" id="RHEA-COMP:11060"/>
        <dbReference type="Rhea" id="RHEA-COMP:11061"/>
        <dbReference type="ChEBI" id="CHEBI:15378"/>
        <dbReference type="ChEBI" id="CHEBI:30013"/>
        <dbReference type="ChEBI" id="CHEBI:57692"/>
        <dbReference type="ChEBI" id="CHEBI:74257"/>
        <dbReference type="ChEBI" id="CHEBI:456215"/>
        <dbReference type="EC" id="2.7.1.180"/>
    </reaction>
</comment>
<evidence type="ECO:0000256" key="3">
    <source>
        <dbReference type="ARBA" id="ARBA00016337"/>
    </source>
</evidence>
<organism evidence="13 14">
    <name type="scientific">Streptomyces violascens</name>
    <dbReference type="NCBI Taxonomy" id="67381"/>
    <lineage>
        <taxon>Bacteria</taxon>
        <taxon>Bacillati</taxon>
        <taxon>Actinomycetota</taxon>
        <taxon>Actinomycetes</taxon>
        <taxon>Kitasatosporales</taxon>
        <taxon>Streptomycetaceae</taxon>
        <taxon>Streptomyces</taxon>
    </lineage>
</organism>
<keyword evidence="5 11" id="KW-0808">Transferase</keyword>
<dbReference type="InterPro" id="IPR024932">
    <property type="entry name" value="ApbE"/>
</dbReference>
<evidence type="ECO:0000256" key="7">
    <source>
        <dbReference type="ARBA" id="ARBA00022827"/>
    </source>
</evidence>
<dbReference type="EC" id="2.7.1.180" evidence="2 11"/>
<evidence type="ECO:0000256" key="12">
    <source>
        <dbReference type="SAM" id="MobiDB-lite"/>
    </source>
</evidence>
<dbReference type="SUPFAM" id="SSF143631">
    <property type="entry name" value="ApbE-like"/>
    <property type="match status" value="1"/>
</dbReference>
<comment type="caution">
    <text evidence="13">The sequence shown here is derived from an EMBL/GenBank/DDBJ whole genome shotgun (WGS) entry which is preliminary data.</text>
</comment>
<evidence type="ECO:0000256" key="4">
    <source>
        <dbReference type="ARBA" id="ARBA00022630"/>
    </source>
</evidence>